<dbReference type="KEGG" id="erc:Ecym_2051"/>
<dbReference type="NCBIfam" id="TIGR01197">
    <property type="entry name" value="nramp"/>
    <property type="match status" value="1"/>
</dbReference>
<reference evidence="7" key="1">
    <citation type="journal article" date="2012" name="G3 (Bethesda)">
        <title>Pichia sorbitophila, an interspecies yeast hybrid reveals early steps of genome resolution following polyploidization.</title>
        <authorList>
            <person name="Leh Louis V."/>
            <person name="Despons L."/>
            <person name="Friedrich A."/>
            <person name="Martin T."/>
            <person name="Durrens P."/>
            <person name="Casaregola S."/>
            <person name="Neuveglise C."/>
            <person name="Fairhead C."/>
            <person name="Marck C."/>
            <person name="Cruz J.A."/>
            <person name="Straub M.L."/>
            <person name="Kugler V."/>
            <person name="Sacerdot C."/>
            <person name="Uzunov Z."/>
            <person name="Thierry A."/>
            <person name="Weiss S."/>
            <person name="Bleykasten C."/>
            <person name="De Montigny J."/>
            <person name="Jacques N."/>
            <person name="Jung P."/>
            <person name="Lemaire M."/>
            <person name="Mallet S."/>
            <person name="Morel G."/>
            <person name="Richard G.F."/>
            <person name="Sarkar A."/>
            <person name="Savel G."/>
            <person name="Schacherer J."/>
            <person name="Seret M.L."/>
            <person name="Talla E."/>
            <person name="Samson G."/>
            <person name="Jubin C."/>
            <person name="Poulain J."/>
            <person name="Vacherie B."/>
            <person name="Barbe V."/>
            <person name="Pelletier E."/>
            <person name="Sherman D.J."/>
            <person name="Westhof E."/>
            <person name="Weissenbach J."/>
            <person name="Baret P.V."/>
            <person name="Wincker P."/>
            <person name="Gaillardin C."/>
            <person name="Dujon B."/>
            <person name="Souciet J.L."/>
        </authorList>
    </citation>
    <scope>NUCLEOTIDE SEQUENCE [LARGE SCALE GENOMIC DNA]</scope>
    <source>
        <strain evidence="7">CBS 270.75 / DBVPG 7215 / KCTC 17166 / NRRL Y-17582</strain>
    </source>
</reference>
<feature type="transmembrane region" description="Helical" evidence="5">
    <location>
        <begin position="244"/>
        <end position="267"/>
    </location>
</feature>
<dbReference type="GO" id="GO:0030026">
    <property type="term" value="P:intracellular manganese ion homeostasis"/>
    <property type="evidence" value="ECO:0007669"/>
    <property type="project" value="EnsemblFungi"/>
</dbReference>
<feature type="transmembrane region" description="Helical" evidence="5">
    <location>
        <begin position="419"/>
        <end position="437"/>
    </location>
</feature>
<keyword evidence="7" id="KW-1185">Reference proteome</keyword>
<dbReference type="PANTHER" id="PTHR11706:SF101">
    <property type="entry name" value="MANGANESE TRANSPORTER SMF1"/>
    <property type="match status" value="1"/>
</dbReference>
<protein>
    <submittedName>
        <fullName evidence="6">Uncharacterized protein</fullName>
    </submittedName>
</protein>
<dbReference type="FunCoup" id="G8JP08">
    <property type="interactions" value="237"/>
</dbReference>
<evidence type="ECO:0000256" key="2">
    <source>
        <dbReference type="ARBA" id="ARBA00022692"/>
    </source>
</evidence>
<feature type="transmembrane region" description="Helical" evidence="5">
    <location>
        <begin position="53"/>
        <end position="70"/>
    </location>
</feature>
<feature type="transmembrane region" description="Helical" evidence="5">
    <location>
        <begin position="443"/>
        <end position="466"/>
    </location>
</feature>
<dbReference type="GO" id="GO:0005384">
    <property type="term" value="F:manganese ion transmembrane transporter activity"/>
    <property type="evidence" value="ECO:0007669"/>
    <property type="project" value="TreeGrafter"/>
</dbReference>
<evidence type="ECO:0000256" key="3">
    <source>
        <dbReference type="ARBA" id="ARBA00022989"/>
    </source>
</evidence>
<dbReference type="AlphaFoldDB" id="G8JP08"/>
<feature type="transmembrane region" description="Helical" evidence="5">
    <location>
        <begin position="328"/>
        <end position="353"/>
    </location>
</feature>
<dbReference type="NCBIfam" id="NF037982">
    <property type="entry name" value="Nramp_1"/>
    <property type="match status" value="1"/>
</dbReference>
<dbReference type="RefSeq" id="XP_003644625.1">
    <property type="nucleotide sequence ID" value="XM_003644577.1"/>
</dbReference>
<dbReference type="Proteomes" id="UP000006790">
    <property type="component" value="Chromosome 2"/>
</dbReference>
<evidence type="ECO:0000313" key="7">
    <source>
        <dbReference type="Proteomes" id="UP000006790"/>
    </source>
</evidence>
<feature type="transmembrane region" description="Helical" evidence="5">
    <location>
        <begin position="511"/>
        <end position="533"/>
    </location>
</feature>
<dbReference type="OMA" id="YEYYPRT"/>
<dbReference type="eggNOG" id="KOG1291">
    <property type="taxonomic scope" value="Eukaryota"/>
</dbReference>
<keyword evidence="2 5" id="KW-0812">Transmembrane</keyword>
<name>G8JP08_ERECY</name>
<gene>
    <name evidence="6" type="ordered locus">Ecym_2051</name>
</gene>
<organism evidence="6 7">
    <name type="scientific">Eremothecium cymbalariae (strain CBS 270.75 / DBVPG 7215 / KCTC 17166 / NRRL Y-17582)</name>
    <name type="common">Yeast</name>
    <dbReference type="NCBI Taxonomy" id="931890"/>
    <lineage>
        <taxon>Eukaryota</taxon>
        <taxon>Fungi</taxon>
        <taxon>Dikarya</taxon>
        <taxon>Ascomycota</taxon>
        <taxon>Saccharomycotina</taxon>
        <taxon>Saccharomycetes</taxon>
        <taxon>Saccharomycetales</taxon>
        <taxon>Saccharomycetaceae</taxon>
        <taxon>Eremothecium</taxon>
    </lineage>
</organism>
<dbReference type="InParanoid" id="G8JP08"/>
<feature type="transmembrane region" description="Helical" evidence="5">
    <location>
        <begin position="90"/>
        <end position="109"/>
    </location>
</feature>
<dbReference type="GO" id="GO:0034755">
    <property type="term" value="P:iron ion transmembrane transport"/>
    <property type="evidence" value="ECO:0007669"/>
    <property type="project" value="TreeGrafter"/>
</dbReference>
<dbReference type="PRINTS" id="PR00447">
    <property type="entry name" value="NATRESASSCMP"/>
</dbReference>
<accession>G8JP08</accession>
<dbReference type="OrthoDB" id="409173at2759"/>
<dbReference type="GO" id="GO:0006878">
    <property type="term" value="P:intracellular copper ion homeostasis"/>
    <property type="evidence" value="ECO:0007669"/>
    <property type="project" value="EnsemblFungi"/>
</dbReference>
<evidence type="ECO:0000313" key="6">
    <source>
        <dbReference type="EMBL" id="AET37808.1"/>
    </source>
</evidence>
<feature type="transmembrane region" description="Helical" evidence="5">
    <location>
        <begin position="373"/>
        <end position="398"/>
    </location>
</feature>
<dbReference type="GO" id="GO:0015086">
    <property type="term" value="F:cadmium ion transmembrane transporter activity"/>
    <property type="evidence" value="ECO:0007669"/>
    <property type="project" value="TreeGrafter"/>
</dbReference>
<proteinExistence type="inferred from homology"/>
<keyword evidence="3 5" id="KW-1133">Transmembrane helix</keyword>
<dbReference type="HAMAP" id="MF_00221">
    <property type="entry name" value="NRAMP"/>
    <property type="match status" value="1"/>
</dbReference>
<keyword evidence="4 5" id="KW-0472">Membrane</keyword>
<feature type="transmembrane region" description="Helical" evidence="5">
    <location>
        <begin position="196"/>
        <end position="219"/>
    </location>
</feature>
<evidence type="ECO:0000256" key="1">
    <source>
        <dbReference type="ARBA" id="ARBA00004141"/>
    </source>
</evidence>
<dbReference type="EMBL" id="CP002498">
    <property type="protein sequence ID" value="AET37808.1"/>
    <property type="molecule type" value="Genomic_DNA"/>
</dbReference>
<dbReference type="HOGENOM" id="CLU_020088_4_1_1"/>
<sequence length="543" mass="59245">MSQGEEVIEHLPRKVRRFWKKQDVELVSNSSFMLENEGAGRSGSWENKLKRAALKYLKFVGPGLMISVAYMDPGNYATGVSAGASNQFALLYVVLYSGLIAVFLQSLCVKLGTVTGLDLSRACREFLPQWINLCIYLFAEAAIIATDVAEVIGGAVALNILMKIPLPAGICITCADVFLVLLAYGVSSSSMRLVRIFEMCVAMLVFAVTICLCVELAYIPSGTSVSKVLRGFLPSKEAFENGGMYTATAILGATVMPHSLFLGSGIVQPRLLEYDVKHGHYSMDLSSDDGSTNEKKKDTSLERDAKYLNYRPTIHAIRYAMKYSIIEVAITLVTFALFVNCAILIIAGASLYGTEEALDADLYTIHALLSKSLTPAAGTIFMLALLFSGQSAGIVCTIAGQIVCEGHIKWTITPWKRRVLTRGIAIIPCLIISLSVGKTGLSMALNASQVVLSILLPFLTAPLIYFTSKKSIMRVRCDSLEHETDDEDEDEDEEDHESQVIRKCVDMSNSWMTTTVAVAIWIFISVLNVYSIVQLGVAHGSLN</sequence>
<dbReference type="STRING" id="931890.G8JP08"/>
<dbReference type="GO" id="GO:0006825">
    <property type="term" value="P:copper ion transport"/>
    <property type="evidence" value="ECO:0007669"/>
    <property type="project" value="EnsemblFungi"/>
</dbReference>
<feature type="transmembrane region" description="Helical" evidence="5">
    <location>
        <begin position="130"/>
        <end position="158"/>
    </location>
</feature>
<comment type="subcellular location">
    <subcellularLocation>
        <location evidence="1">Membrane</location>
        <topology evidence="1">Multi-pass membrane protein</topology>
    </subcellularLocation>
</comment>
<dbReference type="InterPro" id="IPR001046">
    <property type="entry name" value="NRAMP_fam"/>
</dbReference>
<dbReference type="GO" id="GO:0015295">
    <property type="term" value="F:solute:proton symporter activity"/>
    <property type="evidence" value="ECO:0007669"/>
    <property type="project" value="EnsemblFungi"/>
</dbReference>
<dbReference type="PANTHER" id="PTHR11706">
    <property type="entry name" value="SOLUTE CARRIER PROTEIN FAMILY 11 MEMBER"/>
    <property type="match status" value="1"/>
</dbReference>
<evidence type="ECO:0000256" key="4">
    <source>
        <dbReference type="ARBA" id="ARBA00023136"/>
    </source>
</evidence>
<evidence type="ECO:0000256" key="5">
    <source>
        <dbReference type="SAM" id="Phobius"/>
    </source>
</evidence>
<feature type="transmembrane region" description="Helical" evidence="5">
    <location>
        <begin position="164"/>
        <end position="184"/>
    </location>
</feature>
<dbReference type="Pfam" id="PF01566">
    <property type="entry name" value="Nramp"/>
    <property type="match status" value="2"/>
</dbReference>
<dbReference type="GeneID" id="11470475"/>
<dbReference type="GO" id="GO:0005886">
    <property type="term" value="C:plasma membrane"/>
    <property type="evidence" value="ECO:0007669"/>
    <property type="project" value="EnsemblFungi"/>
</dbReference>